<dbReference type="Proteomes" id="UP001202328">
    <property type="component" value="Unassembled WGS sequence"/>
</dbReference>
<dbReference type="AlphaFoldDB" id="A0AAD4TJP6"/>
<reference evidence="1" key="1">
    <citation type="submission" date="2022-04" db="EMBL/GenBank/DDBJ databases">
        <title>A functionally conserved STORR gene fusion in Papaver species that diverged 16.8 million years ago.</title>
        <authorList>
            <person name="Catania T."/>
        </authorList>
    </citation>
    <scope>NUCLEOTIDE SEQUENCE</scope>
    <source>
        <strain evidence="1">S-188037</strain>
    </source>
</reference>
<feature type="non-terminal residue" evidence="1">
    <location>
        <position position="1"/>
    </location>
</feature>
<proteinExistence type="predicted"/>
<organism evidence="1 2">
    <name type="scientific">Papaver atlanticum</name>
    <dbReference type="NCBI Taxonomy" id="357466"/>
    <lineage>
        <taxon>Eukaryota</taxon>
        <taxon>Viridiplantae</taxon>
        <taxon>Streptophyta</taxon>
        <taxon>Embryophyta</taxon>
        <taxon>Tracheophyta</taxon>
        <taxon>Spermatophyta</taxon>
        <taxon>Magnoliopsida</taxon>
        <taxon>Ranunculales</taxon>
        <taxon>Papaveraceae</taxon>
        <taxon>Papaveroideae</taxon>
        <taxon>Papaver</taxon>
    </lineage>
</organism>
<evidence type="ECO:0000313" key="2">
    <source>
        <dbReference type="Proteomes" id="UP001202328"/>
    </source>
</evidence>
<comment type="caution">
    <text evidence="1">The sequence shown here is derived from an EMBL/GenBank/DDBJ whole genome shotgun (WGS) entry which is preliminary data.</text>
</comment>
<accession>A0AAD4TJP6</accession>
<gene>
    <name evidence="1" type="ORF">MKW98_019067</name>
</gene>
<protein>
    <submittedName>
        <fullName evidence="1">Uncharacterized protein</fullName>
    </submittedName>
</protein>
<dbReference type="EMBL" id="JAJJMB010001069">
    <property type="protein sequence ID" value="KAI3959477.1"/>
    <property type="molecule type" value="Genomic_DNA"/>
</dbReference>
<keyword evidence="2" id="KW-1185">Reference proteome</keyword>
<name>A0AAD4TJP6_9MAGN</name>
<evidence type="ECO:0000313" key="1">
    <source>
        <dbReference type="EMBL" id="KAI3959477.1"/>
    </source>
</evidence>
<sequence length="108" mass="12280">FDLLIWIKELSLPVDAWPFALTKSGEFLMGCQSSTTICSYDPKTATMIKLMLNGDFCYPVPHINSFVSLKALGEKCRSRKTYAVNPSPKEYFVEQQWKANGEFDGIQF</sequence>